<feature type="chain" id="PRO_5045769026" description="Beta-barrel assembly machine subunit BamE" evidence="1">
    <location>
        <begin position="24"/>
        <end position="162"/>
    </location>
</feature>
<feature type="signal peptide" evidence="1">
    <location>
        <begin position="1"/>
        <end position="23"/>
    </location>
</feature>
<evidence type="ECO:0000256" key="1">
    <source>
        <dbReference type="SAM" id="SignalP"/>
    </source>
</evidence>
<evidence type="ECO:0000313" key="3">
    <source>
        <dbReference type="Proteomes" id="UP001577047"/>
    </source>
</evidence>
<name>A0ABV4Z5C1_9PSED</name>
<reference evidence="2 3" key="1">
    <citation type="submission" date="2024-09" db="EMBL/GenBank/DDBJ databases">
        <authorList>
            <person name="Fullem K."/>
        </authorList>
    </citation>
    <scope>NUCLEOTIDE SEQUENCE [LARGE SCALE GENOMIC DNA]</scope>
    <source>
        <strain evidence="3">K1(2024)</strain>
    </source>
</reference>
<gene>
    <name evidence="2" type="ORF">ACE1YR_05100</name>
</gene>
<keyword evidence="3" id="KW-1185">Reference proteome</keyword>
<organism evidence="2 3">
    <name type="scientific">Pseudomonas boreofloridensis</name>
    <dbReference type="NCBI Taxonomy" id="3064348"/>
    <lineage>
        <taxon>Bacteria</taxon>
        <taxon>Pseudomonadati</taxon>
        <taxon>Pseudomonadota</taxon>
        <taxon>Gammaproteobacteria</taxon>
        <taxon>Pseudomonadales</taxon>
        <taxon>Pseudomonadaceae</taxon>
        <taxon>Pseudomonas</taxon>
    </lineage>
</organism>
<proteinExistence type="predicted"/>
<keyword evidence="1" id="KW-0732">Signal</keyword>
<evidence type="ECO:0008006" key="4">
    <source>
        <dbReference type="Google" id="ProtNLM"/>
    </source>
</evidence>
<accession>A0ABV4Z5C1</accession>
<sequence length="162" mass="17625">MARTHKQFMHIGLAVCLMTGALAGCSSSGQFVNPLDSGSQKYNVAYLKQTLIPGKTTKSQVQQLFGTPAEESLDASSRSNGSNWTYNKSDEGLDKYMALAHKYVSTENSLKMYNASAQVSKAQGVMSDVGSVTGMNKPSSQAQGSRLVIYFVDDVMDHYQLY</sequence>
<protein>
    <recommendedName>
        <fullName evidence="4">Beta-barrel assembly machine subunit BamE</fullName>
    </recommendedName>
</protein>
<dbReference type="PROSITE" id="PS51257">
    <property type="entry name" value="PROKAR_LIPOPROTEIN"/>
    <property type="match status" value="1"/>
</dbReference>
<evidence type="ECO:0000313" key="2">
    <source>
        <dbReference type="EMBL" id="MFB3799816.1"/>
    </source>
</evidence>
<dbReference type="Proteomes" id="UP001577047">
    <property type="component" value="Unassembled WGS sequence"/>
</dbReference>
<dbReference type="RefSeq" id="WP_375063294.1">
    <property type="nucleotide sequence ID" value="NZ_JBHFXX010000003.1"/>
</dbReference>
<comment type="caution">
    <text evidence="2">The sequence shown here is derived from an EMBL/GenBank/DDBJ whole genome shotgun (WGS) entry which is preliminary data.</text>
</comment>
<dbReference type="EMBL" id="JBHFXX010000003">
    <property type="protein sequence ID" value="MFB3799816.1"/>
    <property type="molecule type" value="Genomic_DNA"/>
</dbReference>